<comment type="caution">
    <text evidence="2">The sequence shown here is derived from an EMBL/GenBank/DDBJ whole genome shotgun (WGS) entry which is preliminary data.</text>
</comment>
<dbReference type="EMBL" id="JAAGWY010000001">
    <property type="protein sequence ID" value="NEN05380.1"/>
    <property type="molecule type" value="Genomic_DNA"/>
</dbReference>
<evidence type="ECO:0000313" key="2">
    <source>
        <dbReference type="EMBL" id="NEN05380.1"/>
    </source>
</evidence>
<accession>A0A6L9XVC3</accession>
<evidence type="ECO:0000313" key="3">
    <source>
        <dbReference type="Proteomes" id="UP000474967"/>
    </source>
</evidence>
<feature type="transmembrane region" description="Helical" evidence="1">
    <location>
        <begin position="214"/>
        <end position="233"/>
    </location>
</feature>
<dbReference type="Proteomes" id="UP000474967">
    <property type="component" value="Unassembled WGS sequence"/>
</dbReference>
<protein>
    <recommendedName>
        <fullName evidence="4">ABC transporter permease</fullName>
    </recommendedName>
</protein>
<feature type="transmembrane region" description="Helical" evidence="1">
    <location>
        <begin position="254"/>
        <end position="279"/>
    </location>
</feature>
<keyword evidence="1" id="KW-0812">Transmembrane</keyword>
<evidence type="ECO:0008006" key="4">
    <source>
        <dbReference type="Google" id="ProtNLM"/>
    </source>
</evidence>
<feature type="transmembrane region" description="Helical" evidence="1">
    <location>
        <begin position="299"/>
        <end position="318"/>
    </location>
</feature>
<sequence length="330" mass="34169">MAASAVIVAILVGGADITSIQQLLEQAQDYHRSGASISILTAEGRIDGDRCDRLTGMPGVRASGALRTTTKQLKPVVLPRSPIPVSDASPGFVAVIGAEVRTPGVLLGPEASKALGLSGQGSIPTSETRVRVAATYAYPDDGRRPGFSYAAIAPTNSAGTFDECWVDTWPAKDMTTALLSTMHVSSDKSKQPAIAQLNPTRGKSFDGNVLFQQRITRCAGACTALGGFVLGLVGVRTRRLSLASALHAGVSRRALLAIVTLEALALVLLSAALIVPIAVLAASTLNGGVSATLVPGLSAAVPLWLGAFAGASLGVTTIKEKHLFRYFKTR</sequence>
<evidence type="ECO:0000256" key="1">
    <source>
        <dbReference type="SAM" id="Phobius"/>
    </source>
</evidence>
<keyword evidence="3" id="KW-1185">Reference proteome</keyword>
<organism evidence="2 3">
    <name type="scientific">Leifsonia tongyongensis</name>
    <dbReference type="NCBI Taxonomy" id="1268043"/>
    <lineage>
        <taxon>Bacteria</taxon>
        <taxon>Bacillati</taxon>
        <taxon>Actinomycetota</taxon>
        <taxon>Actinomycetes</taxon>
        <taxon>Micrococcales</taxon>
        <taxon>Microbacteriaceae</taxon>
        <taxon>Leifsonia</taxon>
    </lineage>
</organism>
<proteinExistence type="predicted"/>
<dbReference type="RefSeq" id="WP_163288603.1">
    <property type="nucleotide sequence ID" value="NZ_JAAGWY010000001.1"/>
</dbReference>
<dbReference type="AlphaFoldDB" id="A0A6L9XVC3"/>
<gene>
    <name evidence="2" type="ORF">G3T36_05795</name>
</gene>
<keyword evidence="1" id="KW-0472">Membrane</keyword>
<reference evidence="2 3" key="1">
    <citation type="journal article" date="2014" name="J. Microbiol.">
        <title>Diaminobutyricibacter tongyongensis gen. nov., sp. nov. and Homoserinibacter gongjuensis gen. nov., sp. nov. belong to the family Microbacteriaceae.</title>
        <authorList>
            <person name="Kim S.J."/>
            <person name="Ahn J.H."/>
            <person name="Weon H.Y."/>
            <person name="Hamada M."/>
            <person name="Suzuki K."/>
            <person name="Kwon S.W."/>
        </authorList>
    </citation>
    <scope>NUCLEOTIDE SEQUENCE [LARGE SCALE GENOMIC DNA]</scope>
    <source>
        <strain evidence="2 3">NBRC 108724</strain>
    </source>
</reference>
<name>A0A6L9XVC3_9MICO</name>
<keyword evidence="1" id="KW-1133">Transmembrane helix</keyword>